<organism evidence="13 14">
    <name type="scientific">Xylaria bambusicola</name>
    <dbReference type="NCBI Taxonomy" id="326684"/>
    <lineage>
        <taxon>Eukaryota</taxon>
        <taxon>Fungi</taxon>
        <taxon>Dikarya</taxon>
        <taxon>Ascomycota</taxon>
        <taxon>Pezizomycotina</taxon>
        <taxon>Sordariomycetes</taxon>
        <taxon>Xylariomycetidae</taxon>
        <taxon>Xylariales</taxon>
        <taxon>Xylariaceae</taxon>
        <taxon>Xylaria</taxon>
    </lineage>
</organism>
<keyword evidence="14" id="KW-1185">Reference proteome</keyword>
<evidence type="ECO:0000256" key="1">
    <source>
        <dbReference type="ARBA" id="ARBA00001187"/>
    </source>
</evidence>
<comment type="similarity">
    <text evidence="3">Belongs to the peptidase M35 family.</text>
</comment>
<keyword evidence="11" id="KW-0482">Metalloprotease</keyword>
<evidence type="ECO:0000256" key="4">
    <source>
        <dbReference type="ARBA" id="ARBA00012431"/>
    </source>
</evidence>
<name>A0AAN7UJK1_9PEZI</name>
<dbReference type="SUPFAM" id="SSF55486">
    <property type="entry name" value="Metalloproteases ('zincins'), catalytic domain"/>
    <property type="match status" value="1"/>
</dbReference>
<evidence type="ECO:0000256" key="11">
    <source>
        <dbReference type="ARBA" id="ARBA00023049"/>
    </source>
</evidence>
<dbReference type="Proteomes" id="UP001305414">
    <property type="component" value="Unassembled WGS sequence"/>
</dbReference>
<evidence type="ECO:0000256" key="3">
    <source>
        <dbReference type="ARBA" id="ARBA00010279"/>
    </source>
</evidence>
<dbReference type="EMBL" id="JAWHQM010000011">
    <property type="protein sequence ID" value="KAK5629289.1"/>
    <property type="molecule type" value="Genomic_DNA"/>
</dbReference>
<keyword evidence="8" id="KW-0732">Signal</keyword>
<evidence type="ECO:0000313" key="13">
    <source>
        <dbReference type="EMBL" id="KAK5629289.1"/>
    </source>
</evidence>
<reference evidence="13 14" key="1">
    <citation type="submission" date="2023-10" db="EMBL/GenBank/DDBJ databases">
        <title>Draft genome sequence of Xylaria bambusicola isolate GMP-LS, the root and basal stem rot pathogen of sugarcane in Indonesia.</title>
        <authorList>
            <person name="Selvaraj P."/>
            <person name="Muralishankar V."/>
            <person name="Muruganantham S."/>
            <person name="Sp S."/>
            <person name="Haryani S."/>
            <person name="Lau K.J.X."/>
            <person name="Naqvi N.I."/>
        </authorList>
    </citation>
    <scope>NUCLEOTIDE SEQUENCE [LARGE SCALE GENOMIC DNA]</scope>
    <source>
        <strain evidence="13">GMP-LS</strain>
    </source>
</reference>
<accession>A0AAN7UJK1</accession>
<keyword evidence="12" id="KW-0865">Zymogen</keyword>
<comment type="cofactor">
    <cofactor evidence="2">
        <name>Zn(2+)</name>
        <dbReference type="ChEBI" id="CHEBI:29105"/>
    </cofactor>
</comment>
<dbReference type="InterPro" id="IPR024079">
    <property type="entry name" value="MetalloPept_cat_dom_sf"/>
</dbReference>
<dbReference type="PANTHER" id="PTHR37016">
    <property type="match status" value="1"/>
</dbReference>
<evidence type="ECO:0000256" key="5">
    <source>
        <dbReference type="ARBA" id="ARBA00022670"/>
    </source>
</evidence>
<dbReference type="EC" id="3.4.24.39" evidence="4"/>
<dbReference type="PANTHER" id="PTHR37016:SF2">
    <property type="entry name" value="NEUTRAL PROTEASE 2 HOMOLOG SNOG_02177"/>
    <property type="match status" value="1"/>
</dbReference>
<dbReference type="GO" id="GO:0004222">
    <property type="term" value="F:metalloendopeptidase activity"/>
    <property type="evidence" value="ECO:0007669"/>
    <property type="project" value="InterPro"/>
</dbReference>
<evidence type="ECO:0000256" key="12">
    <source>
        <dbReference type="ARBA" id="ARBA00023145"/>
    </source>
</evidence>
<evidence type="ECO:0000256" key="2">
    <source>
        <dbReference type="ARBA" id="ARBA00001947"/>
    </source>
</evidence>
<keyword evidence="10" id="KW-0862">Zinc</keyword>
<evidence type="ECO:0000256" key="6">
    <source>
        <dbReference type="ARBA" id="ARBA00022685"/>
    </source>
</evidence>
<evidence type="ECO:0000256" key="8">
    <source>
        <dbReference type="ARBA" id="ARBA00022729"/>
    </source>
</evidence>
<comment type="catalytic activity">
    <reaction evidence="1">
        <text>Preferential cleavage of bonds with hydrophobic residues in P1'. Also 3-Asn-|-Gln-4 and 8-Gly-|-Ser-9 bonds in insulin B chain.</text>
        <dbReference type="EC" id="3.4.24.39"/>
    </reaction>
</comment>
<dbReference type="InterPro" id="IPR050414">
    <property type="entry name" value="Fungal_M35_metalloproteases"/>
</dbReference>
<dbReference type="InterPro" id="IPR001384">
    <property type="entry name" value="Peptidase_M35"/>
</dbReference>
<comment type="caution">
    <text evidence="13">The sequence shown here is derived from an EMBL/GenBank/DDBJ whole genome shotgun (WGS) entry which is preliminary data.</text>
</comment>
<dbReference type="GO" id="GO:0006508">
    <property type="term" value="P:proteolysis"/>
    <property type="evidence" value="ECO:0007669"/>
    <property type="project" value="UniProtKB-KW"/>
</dbReference>
<evidence type="ECO:0000256" key="9">
    <source>
        <dbReference type="ARBA" id="ARBA00022801"/>
    </source>
</evidence>
<gene>
    <name evidence="13" type="ORF">RRF57_005004</name>
</gene>
<sequence length="70" mass="7794">MVNCPIFFSDLSPASSTCHDQDRWPTAPHETTHLLSVDGTDDYGGYDYDFTQSLSAEENMSHADTYALFA</sequence>
<dbReference type="Gene3D" id="3.40.390.10">
    <property type="entry name" value="Collagenase (Catalytic Domain)"/>
    <property type="match status" value="1"/>
</dbReference>
<evidence type="ECO:0000313" key="14">
    <source>
        <dbReference type="Proteomes" id="UP001305414"/>
    </source>
</evidence>
<keyword evidence="9" id="KW-0378">Hydrolase</keyword>
<keyword evidence="5" id="KW-0645">Protease</keyword>
<protein>
    <recommendedName>
        <fullName evidence="4">deuterolysin</fullName>
        <ecNumber evidence="4">3.4.24.39</ecNumber>
    </recommendedName>
</protein>
<proteinExistence type="inferred from homology"/>
<dbReference type="AlphaFoldDB" id="A0AAN7UJK1"/>
<dbReference type="GO" id="GO:0046872">
    <property type="term" value="F:metal ion binding"/>
    <property type="evidence" value="ECO:0007669"/>
    <property type="project" value="UniProtKB-KW"/>
</dbReference>
<dbReference type="Pfam" id="PF02102">
    <property type="entry name" value="Peptidase_M35"/>
    <property type="match status" value="1"/>
</dbReference>
<evidence type="ECO:0000256" key="7">
    <source>
        <dbReference type="ARBA" id="ARBA00022723"/>
    </source>
</evidence>
<keyword evidence="7" id="KW-0479">Metal-binding</keyword>
<evidence type="ECO:0000256" key="10">
    <source>
        <dbReference type="ARBA" id="ARBA00022833"/>
    </source>
</evidence>
<keyword evidence="6" id="KW-0165">Cleavage on pair of basic residues</keyword>